<dbReference type="SUPFAM" id="SSF47336">
    <property type="entry name" value="ACP-like"/>
    <property type="match status" value="1"/>
</dbReference>
<gene>
    <name evidence="4" type="ORF">SAMN04489727_4296</name>
</gene>
<dbReference type="InterPro" id="IPR006162">
    <property type="entry name" value="Ppantetheine_attach_site"/>
</dbReference>
<organism evidence="4 5">
    <name type="scientific">Amycolatopsis tolypomycina</name>
    <dbReference type="NCBI Taxonomy" id="208445"/>
    <lineage>
        <taxon>Bacteria</taxon>
        <taxon>Bacillati</taxon>
        <taxon>Actinomycetota</taxon>
        <taxon>Actinomycetes</taxon>
        <taxon>Pseudonocardiales</taxon>
        <taxon>Pseudonocardiaceae</taxon>
        <taxon>Amycolatopsis</taxon>
    </lineage>
</organism>
<name>A0A1H4TQJ3_9PSEU</name>
<keyword evidence="1" id="KW-0596">Phosphopantetheine</keyword>
<sequence>MPDTPPLPHGFLEILIAHLPYALGDRIDGDDDLAALGLDSMGVVQLVTDLEETFGFELPDELLTEDTFATAGSLWAAVAEFVAPEPADV</sequence>
<dbReference type="EMBL" id="FNSO01000004">
    <property type="protein sequence ID" value="SEC58530.1"/>
    <property type="molecule type" value="Genomic_DNA"/>
</dbReference>
<dbReference type="RefSeq" id="WP_091310057.1">
    <property type="nucleotide sequence ID" value="NZ_FNSO01000004.1"/>
</dbReference>
<dbReference type="OrthoDB" id="2665189at2"/>
<evidence type="ECO:0000256" key="1">
    <source>
        <dbReference type="ARBA" id="ARBA00022450"/>
    </source>
</evidence>
<reference evidence="5" key="1">
    <citation type="submission" date="2016-10" db="EMBL/GenBank/DDBJ databases">
        <authorList>
            <person name="Varghese N."/>
            <person name="Submissions S."/>
        </authorList>
    </citation>
    <scope>NUCLEOTIDE SEQUENCE [LARGE SCALE GENOMIC DNA]</scope>
    <source>
        <strain evidence="5">DSM 44544</strain>
    </source>
</reference>
<dbReference type="Proteomes" id="UP000199622">
    <property type="component" value="Unassembled WGS sequence"/>
</dbReference>
<dbReference type="PROSITE" id="PS00012">
    <property type="entry name" value="PHOSPHOPANTETHEINE"/>
    <property type="match status" value="1"/>
</dbReference>
<keyword evidence="2" id="KW-0597">Phosphoprotein</keyword>
<evidence type="ECO:0000313" key="5">
    <source>
        <dbReference type="Proteomes" id="UP000199622"/>
    </source>
</evidence>
<dbReference type="AlphaFoldDB" id="A0A1H4TQJ3"/>
<dbReference type="Pfam" id="PF00550">
    <property type="entry name" value="PP-binding"/>
    <property type="match status" value="1"/>
</dbReference>
<protein>
    <submittedName>
        <fullName evidence="4">Acyl carrier protein</fullName>
    </submittedName>
</protein>
<dbReference type="InterPro" id="IPR036736">
    <property type="entry name" value="ACP-like_sf"/>
</dbReference>
<accession>A0A1H4TQJ3</accession>
<feature type="domain" description="Carrier" evidence="3">
    <location>
        <begin position="2"/>
        <end position="82"/>
    </location>
</feature>
<dbReference type="PROSITE" id="PS50075">
    <property type="entry name" value="CARRIER"/>
    <property type="match status" value="1"/>
</dbReference>
<dbReference type="Gene3D" id="1.10.1200.10">
    <property type="entry name" value="ACP-like"/>
    <property type="match status" value="1"/>
</dbReference>
<proteinExistence type="predicted"/>
<dbReference type="InterPro" id="IPR009081">
    <property type="entry name" value="PP-bd_ACP"/>
</dbReference>
<evidence type="ECO:0000256" key="2">
    <source>
        <dbReference type="ARBA" id="ARBA00022553"/>
    </source>
</evidence>
<keyword evidence="5" id="KW-1185">Reference proteome</keyword>
<evidence type="ECO:0000313" key="4">
    <source>
        <dbReference type="EMBL" id="SEC58530.1"/>
    </source>
</evidence>
<evidence type="ECO:0000259" key="3">
    <source>
        <dbReference type="PROSITE" id="PS50075"/>
    </source>
</evidence>
<dbReference type="STRING" id="208445.SAMN04489727_4296"/>